<proteinExistence type="inferred from homology"/>
<dbReference type="InterPro" id="IPR031100">
    <property type="entry name" value="LOG_fam"/>
</dbReference>
<dbReference type="NCBIfam" id="TIGR00730">
    <property type="entry name" value="Rossman fold protein, TIGR00730 family"/>
    <property type="match status" value="1"/>
</dbReference>
<evidence type="ECO:0000313" key="4">
    <source>
        <dbReference type="EMBL" id="MBB5273163.1"/>
    </source>
</evidence>
<comment type="catalytic activity">
    <reaction evidence="1">
        <text>AMP + H2O = D-ribose 5-phosphate + adenine</text>
        <dbReference type="Rhea" id="RHEA:20129"/>
        <dbReference type="ChEBI" id="CHEBI:15377"/>
        <dbReference type="ChEBI" id="CHEBI:16708"/>
        <dbReference type="ChEBI" id="CHEBI:78346"/>
        <dbReference type="ChEBI" id="CHEBI:456215"/>
        <dbReference type="EC" id="3.2.2.4"/>
    </reaction>
</comment>
<sequence>MTAVPSDRAAPALCVFCGAKTGADPRWMPLARGFGAAVARRGWTLVFGGGRVGLMGALADGALEAGGSVVGVIPRSLMAREVAHQGLTRLEVVEDMAVRKTRMIELSDAFATLPGGLGTLDELFEVLTLRQIGEHAKPVGLLDQDGYWQPLLRACDAMVEAGFVHPRDLAALLPAGDTETLLDEIGRALG</sequence>
<keyword evidence="5" id="KW-1185">Reference proteome</keyword>
<dbReference type="Pfam" id="PF03641">
    <property type="entry name" value="Lysine_decarbox"/>
    <property type="match status" value="1"/>
</dbReference>
<evidence type="ECO:0000256" key="3">
    <source>
        <dbReference type="RuleBase" id="RU363015"/>
    </source>
</evidence>
<evidence type="ECO:0000256" key="1">
    <source>
        <dbReference type="ARBA" id="ARBA00000274"/>
    </source>
</evidence>
<dbReference type="Gene3D" id="3.40.50.450">
    <property type="match status" value="1"/>
</dbReference>
<dbReference type="AlphaFoldDB" id="A0A7W8M9Q9"/>
<dbReference type="GO" id="GO:0008714">
    <property type="term" value="F:AMP nucleosidase activity"/>
    <property type="evidence" value="ECO:0007669"/>
    <property type="project" value="UniProtKB-EC"/>
</dbReference>
<organism evidence="4 5">
    <name type="scientific">Quisquiliibacterium transsilvanicum</name>
    <dbReference type="NCBI Taxonomy" id="1549638"/>
    <lineage>
        <taxon>Bacteria</taxon>
        <taxon>Pseudomonadati</taxon>
        <taxon>Pseudomonadota</taxon>
        <taxon>Betaproteobacteria</taxon>
        <taxon>Burkholderiales</taxon>
        <taxon>Burkholderiaceae</taxon>
        <taxon>Quisquiliibacterium</taxon>
    </lineage>
</organism>
<dbReference type="EC" id="3.2.2.n1" evidence="3"/>
<dbReference type="PANTHER" id="PTHR31223">
    <property type="entry name" value="LOG FAMILY PROTEIN YJL055W"/>
    <property type="match status" value="1"/>
</dbReference>
<evidence type="ECO:0000313" key="5">
    <source>
        <dbReference type="Proteomes" id="UP000532440"/>
    </source>
</evidence>
<comment type="caution">
    <text evidence="4">The sequence shown here is derived from an EMBL/GenBank/DDBJ whole genome shotgun (WGS) entry which is preliminary data.</text>
</comment>
<keyword evidence="3" id="KW-0203">Cytokinin biosynthesis</keyword>
<dbReference type="EMBL" id="JACHGB010000006">
    <property type="protein sequence ID" value="MBB5273163.1"/>
    <property type="molecule type" value="Genomic_DNA"/>
</dbReference>
<keyword evidence="3" id="KW-0378">Hydrolase</keyword>
<dbReference type="PANTHER" id="PTHR31223:SF70">
    <property type="entry name" value="LOG FAMILY PROTEIN YJL055W"/>
    <property type="match status" value="1"/>
</dbReference>
<gene>
    <name evidence="4" type="ORF">HNQ70_003191</name>
</gene>
<name>A0A7W8M9Q9_9BURK</name>
<dbReference type="GO" id="GO:0005829">
    <property type="term" value="C:cytosol"/>
    <property type="evidence" value="ECO:0007669"/>
    <property type="project" value="TreeGrafter"/>
</dbReference>
<protein>
    <recommendedName>
        <fullName evidence="3">Cytokinin riboside 5'-monophosphate phosphoribohydrolase</fullName>
        <ecNumber evidence="3">3.2.2.n1</ecNumber>
    </recommendedName>
</protein>
<dbReference type="GO" id="GO:0009691">
    <property type="term" value="P:cytokinin biosynthetic process"/>
    <property type="evidence" value="ECO:0007669"/>
    <property type="project" value="UniProtKB-UniRule"/>
</dbReference>
<evidence type="ECO:0000256" key="2">
    <source>
        <dbReference type="ARBA" id="ARBA00006763"/>
    </source>
</evidence>
<dbReference type="Proteomes" id="UP000532440">
    <property type="component" value="Unassembled WGS sequence"/>
</dbReference>
<dbReference type="InterPro" id="IPR005269">
    <property type="entry name" value="LOG"/>
</dbReference>
<dbReference type="SUPFAM" id="SSF102405">
    <property type="entry name" value="MCP/YpsA-like"/>
    <property type="match status" value="1"/>
</dbReference>
<dbReference type="RefSeq" id="WP_183969489.1">
    <property type="nucleotide sequence ID" value="NZ_BAABEW010000024.1"/>
</dbReference>
<comment type="similarity">
    <text evidence="2 3">Belongs to the LOG family.</text>
</comment>
<accession>A0A7W8M9Q9</accession>
<reference evidence="4 5" key="1">
    <citation type="submission" date="2020-08" db="EMBL/GenBank/DDBJ databases">
        <title>Genomic Encyclopedia of Type Strains, Phase IV (KMG-IV): sequencing the most valuable type-strain genomes for metagenomic binning, comparative biology and taxonomic classification.</title>
        <authorList>
            <person name="Goeker M."/>
        </authorList>
    </citation>
    <scope>NUCLEOTIDE SEQUENCE [LARGE SCALE GENOMIC DNA]</scope>
    <source>
        <strain evidence="4 5">DSM 29781</strain>
    </source>
</reference>